<feature type="transmembrane region" description="Helical" evidence="1">
    <location>
        <begin position="89"/>
        <end position="110"/>
    </location>
</feature>
<reference evidence="2 3" key="1">
    <citation type="submission" date="2010-08" db="EMBL/GenBank/DDBJ databases">
        <authorList>
            <person name="Weinstock G."/>
            <person name="Sodergren E."/>
            <person name="Clifton S."/>
            <person name="Fulton L."/>
            <person name="Fulton B."/>
            <person name="Courtney L."/>
            <person name="Fronick C."/>
            <person name="Harrison M."/>
            <person name="Strong C."/>
            <person name="Farmer C."/>
            <person name="Delahaunty K."/>
            <person name="Markovic C."/>
            <person name="Hall O."/>
            <person name="Minx P."/>
            <person name="Tomlinson C."/>
            <person name="Mitreva M."/>
            <person name="Hou S."/>
            <person name="Chen J."/>
            <person name="Wollam A."/>
            <person name="Pepin K.H."/>
            <person name="Johnson M."/>
            <person name="Bhonagiri V."/>
            <person name="Zhang X."/>
            <person name="Suruliraj S."/>
            <person name="Warren W."/>
            <person name="Chinwalla A."/>
            <person name="Mardis E.R."/>
            <person name="Wilson R.K."/>
        </authorList>
    </citation>
    <scope>NUCLEOTIDE SEQUENCE [LARGE SCALE GENOMIC DNA]</scope>
    <source>
        <strain evidence="2 3">F0204</strain>
    </source>
</reference>
<comment type="caution">
    <text evidence="2">The sequence shown here is derived from an EMBL/GenBank/DDBJ whole genome shotgun (WGS) entry which is preliminary data.</text>
</comment>
<dbReference type="eggNOG" id="ENOG50323D0">
    <property type="taxonomic scope" value="Bacteria"/>
</dbReference>
<evidence type="ECO:0000313" key="2">
    <source>
        <dbReference type="EMBL" id="EFW24428.1"/>
    </source>
</evidence>
<accession>E7MNE9</accession>
<dbReference type="AlphaFoldDB" id="E7MNE9"/>
<evidence type="ECO:0000256" key="1">
    <source>
        <dbReference type="SAM" id="Phobius"/>
    </source>
</evidence>
<keyword evidence="1" id="KW-1133">Transmembrane helix</keyword>
<feature type="non-terminal residue" evidence="2">
    <location>
        <position position="1"/>
    </location>
</feature>
<feature type="transmembrane region" description="Helical" evidence="1">
    <location>
        <begin position="21"/>
        <end position="44"/>
    </location>
</feature>
<feature type="transmembrane region" description="Helical" evidence="1">
    <location>
        <begin position="116"/>
        <end position="137"/>
    </location>
</feature>
<dbReference type="HOGENOM" id="CLU_1980261_0_0_9"/>
<keyword evidence="1" id="KW-0812">Transmembrane</keyword>
<sequence length="151" mass="17483">YMSQIEYTRRFYNMKQQRMNLLLHILFILLMIAISGAAVLQICAPEYMGSHAAYGISTGWQREIGFWNIAVLVILITAYRHYNWIYLQSILLALILGGIGIGTNHFIHYLQMHETVNLVGAIENYLLVIGWMIGWTIEKNNYNKTLLITWG</sequence>
<dbReference type="EMBL" id="AECQ01000024">
    <property type="protein sequence ID" value="EFW24428.1"/>
    <property type="molecule type" value="Genomic_DNA"/>
</dbReference>
<evidence type="ECO:0000313" key="3">
    <source>
        <dbReference type="Proteomes" id="UP000004097"/>
    </source>
</evidence>
<keyword evidence="3" id="KW-1185">Reference proteome</keyword>
<name>E7MNE9_9FIRM</name>
<proteinExistence type="predicted"/>
<organism evidence="2 3">
    <name type="scientific">Solobacterium moorei F0204</name>
    <dbReference type="NCBI Taxonomy" id="706433"/>
    <lineage>
        <taxon>Bacteria</taxon>
        <taxon>Bacillati</taxon>
        <taxon>Bacillota</taxon>
        <taxon>Erysipelotrichia</taxon>
        <taxon>Erysipelotrichales</taxon>
        <taxon>Erysipelotrichaceae</taxon>
        <taxon>Solobacterium</taxon>
    </lineage>
</organism>
<dbReference type="Proteomes" id="UP000004097">
    <property type="component" value="Unassembled WGS sequence"/>
</dbReference>
<protein>
    <submittedName>
        <fullName evidence="2">Uncharacterized protein</fullName>
    </submittedName>
</protein>
<feature type="transmembrane region" description="Helical" evidence="1">
    <location>
        <begin position="64"/>
        <end position="82"/>
    </location>
</feature>
<gene>
    <name evidence="2" type="ORF">HMPREF9430_01069</name>
</gene>
<keyword evidence="1" id="KW-0472">Membrane</keyword>